<proteinExistence type="predicted"/>
<dbReference type="InterPro" id="IPR011990">
    <property type="entry name" value="TPR-like_helical_dom_sf"/>
</dbReference>
<evidence type="ECO:0008006" key="6">
    <source>
        <dbReference type="Google" id="ProtNLM"/>
    </source>
</evidence>
<name>A0A0J9D0G3_SPHYA</name>
<dbReference type="EMBL" id="LSTR01000046">
    <property type="protein sequence ID" value="OAH42029.1"/>
    <property type="molecule type" value="Genomic_DNA"/>
</dbReference>
<dbReference type="AlphaFoldDB" id="A0A0J9D0G3"/>
<evidence type="ECO:0000313" key="3">
    <source>
        <dbReference type="EMBL" id="OAH42029.1"/>
    </source>
</evidence>
<dbReference type="Proteomes" id="UP000077262">
    <property type="component" value="Unassembled WGS sequence"/>
</dbReference>
<reference evidence="2 4" key="2">
    <citation type="submission" date="2017-04" db="EMBL/GenBank/DDBJ databases">
        <title>Characterization, genome and methylation analysis of a phthalic acid esters degrading strain Sphingobium yanoikuyae SHJ.</title>
        <authorList>
            <person name="Feng L."/>
        </authorList>
    </citation>
    <scope>NUCLEOTIDE SEQUENCE [LARGE SCALE GENOMIC DNA]</scope>
    <source>
        <strain evidence="2 4">SHJ</strain>
    </source>
</reference>
<reference evidence="3 5" key="1">
    <citation type="submission" date="2016-02" db="EMBL/GenBank/DDBJ databases">
        <authorList>
            <person name="Wen L."/>
            <person name="He K."/>
            <person name="Yang H."/>
        </authorList>
    </citation>
    <scope>NUCLEOTIDE SEQUENCE [LARGE SCALE GENOMIC DNA]</scope>
    <source>
        <strain evidence="3 5">CD09_2</strain>
    </source>
</reference>
<accession>A0A0J9D0G3</accession>
<dbReference type="SUPFAM" id="SSF48452">
    <property type="entry name" value="TPR-like"/>
    <property type="match status" value="1"/>
</dbReference>
<sequence>MRLKTMMALCLGTVTMLSGCGEKTSDGGEPAVQSAPAGDSKAAIRSAIIARNFGEAARRAKELTESSPEDAESWLLLARAEALSDNEGAALDALDRAVRAGLADTDRALADPAFGAIRDSDRFVAIEERANPAAHASGARPVASPALKKHEQPEVEVSDDYIRAGDVVIKGDL</sequence>
<dbReference type="PATRIC" id="fig|13690.12.peg.2509"/>
<dbReference type="Proteomes" id="UP000037029">
    <property type="component" value="Chromosome"/>
</dbReference>
<evidence type="ECO:0000313" key="2">
    <source>
        <dbReference type="EMBL" id="ATP19915.1"/>
    </source>
</evidence>
<dbReference type="EMBL" id="CP020925">
    <property type="protein sequence ID" value="ATP19915.1"/>
    <property type="molecule type" value="Genomic_DNA"/>
</dbReference>
<feature type="region of interest" description="Disordered" evidence="1">
    <location>
        <begin position="134"/>
        <end position="154"/>
    </location>
</feature>
<dbReference type="PROSITE" id="PS51257">
    <property type="entry name" value="PROKAR_LIPOPROTEIN"/>
    <property type="match status" value="1"/>
</dbReference>
<gene>
    <name evidence="3" type="ORF">AX777_22350</name>
    <name evidence="2" type="ORF">BV87_16940</name>
</gene>
<evidence type="ECO:0000256" key="1">
    <source>
        <dbReference type="SAM" id="MobiDB-lite"/>
    </source>
</evidence>
<protein>
    <recommendedName>
        <fullName evidence="6">Tetratricopeptide repeat protein</fullName>
    </recommendedName>
</protein>
<evidence type="ECO:0000313" key="5">
    <source>
        <dbReference type="Proteomes" id="UP000077262"/>
    </source>
</evidence>
<dbReference type="RefSeq" id="WP_017500779.1">
    <property type="nucleotide sequence ID" value="NZ_CP020925.1"/>
</dbReference>
<evidence type="ECO:0000313" key="4">
    <source>
        <dbReference type="Proteomes" id="UP000037029"/>
    </source>
</evidence>
<organism evidence="3 5">
    <name type="scientific">Sphingobium yanoikuyae</name>
    <name type="common">Sphingomonas yanoikuyae</name>
    <dbReference type="NCBI Taxonomy" id="13690"/>
    <lineage>
        <taxon>Bacteria</taxon>
        <taxon>Pseudomonadati</taxon>
        <taxon>Pseudomonadota</taxon>
        <taxon>Alphaproteobacteria</taxon>
        <taxon>Sphingomonadales</taxon>
        <taxon>Sphingomonadaceae</taxon>
        <taxon>Sphingobium</taxon>
    </lineage>
</organism>